<keyword evidence="4 6" id="KW-0339">Growth factor</keyword>
<dbReference type="InterPro" id="IPR029034">
    <property type="entry name" value="Cystine-knot_cytokine"/>
</dbReference>
<dbReference type="GO" id="GO:0008083">
    <property type="term" value="F:growth factor activity"/>
    <property type="evidence" value="ECO:0007669"/>
    <property type="project" value="UniProtKB-KW"/>
</dbReference>
<evidence type="ECO:0000256" key="4">
    <source>
        <dbReference type="ARBA" id="ARBA00023030"/>
    </source>
</evidence>
<comment type="subcellular location">
    <subcellularLocation>
        <location evidence="1">Secreted</location>
    </subcellularLocation>
</comment>
<dbReference type="Proteomes" id="UP000050790">
    <property type="component" value="Unassembled WGS sequence"/>
</dbReference>
<evidence type="ECO:0000256" key="1">
    <source>
        <dbReference type="ARBA" id="ARBA00004613"/>
    </source>
</evidence>
<name>A0AA85AMA3_9TREM</name>
<organism evidence="9 10">
    <name type="scientific">Schistosoma margrebowiei</name>
    <dbReference type="NCBI Taxonomy" id="48269"/>
    <lineage>
        <taxon>Eukaryota</taxon>
        <taxon>Metazoa</taxon>
        <taxon>Spiralia</taxon>
        <taxon>Lophotrochozoa</taxon>
        <taxon>Platyhelminthes</taxon>
        <taxon>Trematoda</taxon>
        <taxon>Digenea</taxon>
        <taxon>Strigeidida</taxon>
        <taxon>Schistosomatoidea</taxon>
        <taxon>Schistosomatidae</taxon>
        <taxon>Schistosoma</taxon>
    </lineage>
</organism>
<dbReference type="SUPFAM" id="SSF57501">
    <property type="entry name" value="Cystine-knot cytokines"/>
    <property type="match status" value="1"/>
</dbReference>
<protein>
    <recommendedName>
        <fullName evidence="8">TGF-beta family profile domain-containing protein</fullName>
    </recommendedName>
</protein>
<dbReference type="CDD" id="cd08698">
    <property type="entry name" value="TGF_beta_SF"/>
    <property type="match status" value="1"/>
</dbReference>
<dbReference type="GO" id="GO:0005615">
    <property type="term" value="C:extracellular space"/>
    <property type="evidence" value="ECO:0007669"/>
    <property type="project" value="TreeGrafter"/>
</dbReference>
<dbReference type="PRINTS" id="PR00669">
    <property type="entry name" value="INHIBINA"/>
</dbReference>
<dbReference type="InterPro" id="IPR001839">
    <property type="entry name" value="TGF-b_C"/>
</dbReference>
<keyword evidence="7" id="KW-0175">Coiled coil</keyword>
<accession>A0AA85AMA3</accession>
<dbReference type="SMART" id="SM00204">
    <property type="entry name" value="TGFB"/>
    <property type="match status" value="1"/>
</dbReference>
<evidence type="ECO:0000256" key="3">
    <source>
        <dbReference type="ARBA" id="ARBA00022525"/>
    </source>
</evidence>
<evidence type="ECO:0000313" key="9">
    <source>
        <dbReference type="Proteomes" id="UP000050790"/>
    </source>
</evidence>
<comment type="similarity">
    <text evidence="2 6">Belongs to the TGF-beta family.</text>
</comment>
<evidence type="ECO:0000256" key="7">
    <source>
        <dbReference type="SAM" id="Coils"/>
    </source>
</evidence>
<dbReference type="InterPro" id="IPR015615">
    <property type="entry name" value="TGF-beta-rel"/>
</dbReference>
<sequence length="607" mass="71613">MYNNLLYNIVYKRMIILGHYILLLSSSSLSMRFENSAILLIQQFQCYIHLHIELFLKKFYNHLNIKFLIILLMIIIKNQLKYDLFHSMNLIVDASLLTPTATATATPSPTATTPTAPTTINTFKQYYHKPLRYYLQLSNEHKQSLKSYLYHSNYWLTKQINNPFLSNFITNDPNVNFYNNNNNNNNNNNENNKNSQYNNEKIQLIIEKFKNKILQQLNMKTIPKINVNNESEWNSLPIILRNRLKTEIDINNQLIDKPIRQDEEKETLILLKQYQPPVKLPNPNIFTLKVAEEIDPTHISRVTLHVEINGEIRPNSIFTLWEIYPTLFKPNFLWLNDINDDDDNNNNNNENDDLTAESLPQIDINDYNEMENDQKFQSFNLFNDPYRLSMNDFHRMFKLIKPEIAKTMLPENHLTSMITLNITNRMIQWLKYNNIKIQAYKPLIRYLMIMCNDCDNEQNIIDPKKVVMEIKYRPRLKRQRRSLTKGDETIYNVCRSNGHHYSCCTQPLSVKFSDIGWDNWIIHPKSFEPNYCRGSCKVTSTKSLHYDVMDLLLRKNLSQFGNIQRDDVQSCCHPTQLTSMSVLYLDSNRELQMHTLHNLIVLGCACS</sequence>
<evidence type="ECO:0000256" key="2">
    <source>
        <dbReference type="ARBA" id="ARBA00006656"/>
    </source>
</evidence>
<dbReference type="PANTHER" id="PTHR11848">
    <property type="entry name" value="TGF-BETA FAMILY"/>
    <property type="match status" value="1"/>
</dbReference>
<dbReference type="Pfam" id="PF00019">
    <property type="entry name" value="TGF_beta"/>
    <property type="match status" value="1"/>
</dbReference>
<evidence type="ECO:0000256" key="6">
    <source>
        <dbReference type="RuleBase" id="RU000354"/>
    </source>
</evidence>
<evidence type="ECO:0000259" key="8">
    <source>
        <dbReference type="SMART" id="SM00204"/>
    </source>
</evidence>
<dbReference type="AlphaFoldDB" id="A0AA85AMA3"/>
<feature type="domain" description="TGF-beta family profile" evidence="8">
    <location>
        <begin position="503"/>
        <end position="607"/>
    </location>
</feature>
<evidence type="ECO:0000256" key="5">
    <source>
        <dbReference type="ARBA" id="ARBA00023157"/>
    </source>
</evidence>
<reference evidence="10" key="1">
    <citation type="submission" date="2023-11" db="UniProtKB">
        <authorList>
            <consortium name="WormBaseParasite"/>
        </authorList>
    </citation>
    <scope>IDENTIFICATION</scope>
</reference>
<dbReference type="PROSITE" id="PS00250">
    <property type="entry name" value="TGF_BETA_1"/>
    <property type="match status" value="1"/>
</dbReference>
<evidence type="ECO:0000313" key="10">
    <source>
        <dbReference type="WBParaSite" id="SMRG1_90500.1"/>
    </source>
</evidence>
<keyword evidence="3" id="KW-0964">Secreted</keyword>
<dbReference type="Gene3D" id="2.10.90.10">
    <property type="entry name" value="Cystine-knot cytokines"/>
    <property type="match status" value="1"/>
</dbReference>
<dbReference type="WBParaSite" id="SMRG1_90500.1">
    <property type="protein sequence ID" value="SMRG1_90500.1"/>
    <property type="gene ID" value="SMRG1_90500"/>
</dbReference>
<dbReference type="GO" id="GO:0005125">
    <property type="term" value="F:cytokine activity"/>
    <property type="evidence" value="ECO:0007669"/>
    <property type="project" value="TreeGrafter"/>
</dbReference>
<proteinExistence type="inferred from homology"/>
<feature type="coiled-coil region" evidence="7">
    <location>
        <begin position="180"/>
        <end position="207"/>
    </location>
</feature>
<keyword evidence="5" id="KW-1015">Disulfide bond</keyword>
<dbReference type="InterPro" id="IPR017948">
    <property type="entry name" value="TGFb_CS"/>
</dbReference>